<name>A0A2T2PDT3_CORCC</name>
<accession>A0A2T2PDT3</accession>
<evidence type="ECO:0000313" key="1">
    <source>
        <dbReference type="EMBL" id="PSN75656.1"/>
    </source>
</evidence>
<evidence type="ECO:0008006" key="3">
    <source>
        <dbReference type="Google" id="ProtNLM"/>
    </source>
</evidence>
<proteinExistence type="predicted"/>
<evidence type="ECO:0000313" key="2">
    <source>
        <dbReference type="Proteomes" id="UP000240883"/>
    </source>
</evidence>
<keyword evidence="2" id="KW-1185">Reference proteome</keyword>
<reference evidence="1 2" key="1">
    <citation type="journal article" date="2018" name="Front. Microbiol.">
        <title>Genome-Wide Analysis of Corynespora cassiicola Leaf Fall Disease Putative Effectors.</title>
        <authorList>
            <person name="Lopez D."/>
            <person name="Ribeiro S."/>
            <person name="Label P."/>
            <person name="Fumanal B."/>
            <person name="Venisse J.S."/>
            <person name="Kohler A."/>
            <person name="de Oliveira R.R."/>
            <person name="Labutti K."/>
            <person name="Lipzen A."/>
            <person name="Lail K."/>
            <person name="Bauer D."/>
            <person name="Ohm R.A."/>
            <person name="Barry K.W."/>
            <person name="Spatafora J."/>
            <person name="Grigoriev I.V."/>
            <person name="Martin F.M."/>
            <person name="Pujade-Renaud V."/>
        </authorList>
    </citation>
    <scope>NUCLEOTIDE SEQUENCE [LARGE SCALE GENOMIC DNA]</scope>
    <source>
        <strain evidence="1 2">Philippines</strain>
    </source>
</reference>
<protein>
    <recommendedName>
        <fullName evidence="3">Transcription factor domain-containing protein</fullName>
    </recommendedName>
</protein>
<dbReference type="STRING" id="1448308.A0A2T2PDT3"/>
<dbReference type="OrthoDB" id="39175at2759"/>
<dbReference type="Proteomes" id="UP000240883">
    <property type="component" value="Unassembled WGS sequence"/>
</dbReference>
<organism evidence="1 2">
    <name type="scientific">Corynespora cassiicola Philippines</name>
    <dbReference type="NCBI Taxonomy" id="1448308"/>
    <lineage>
        <taxon>Eukaryota</taxon>
        <taxon>Fungi</taxon>
        <taxon>Dikarya</taxon>
        <taxon>Ascomycota</taxon>
        <taxon>Pezizomycotina</taxon>
        <taxon>Dothideomycetes</taxon>
        <taxon>Pleosporomycetidae</taxon>
        <taxon>Pleosporales</taxon>
        <taxon>Corynesporascaceae</taxon>
        <taxon>Corynespora</taxon>
    </lineage>
</organism>
<gene>
    <name evidence="1" type="ORF">BS50DRAFT_616230</name>
</gene>
<dbReference type="AlphaFoldDB" id="A0A2T2PDT3"/>
<sequence>MATQGIEIPSDLAKTWIRNYFTYEATETFLSLVDRKTIEMIPDLLDTKHVRLDPCILILYYVILWRGCFILNTRSYSSSDGCYAGQLYLCCLRIIPIWQREATGCVTDFVAAIFMTGISNESFDYETSVEMHKLACEYGKGLQMHVLDGSGNPTAAGPSWTDNDRRGMWELFQTDLFYHLIYNKPASLLRHLGDWRVNLPWLSLGSSPDNSAPLSTIAFLVRSRLTFILIEFFQKLKTLDTEPEAIATIEPLCHQVELLLKEWSIEAWLDRSSHDQMNLWILSGLILTGYTCILYMLRKATLLNSNSPNPAVGSIPRTDLALRASRRLLKLTYQMLHVWKFPAIEAISYILGAYRAHIAYATVASNALEAPHAEHVAADLELLDGVASTIENVASGEKDFAPLARAMRMLNADIRSKAETVETIQES</sequence>
<dbReference type="EMBL" id="KZ678128">
    <property type="protein sequence ID" value="PSN75656.1"/>
    <property type="molecule type" value="Genomic_DNA"/>
</dbReference>